<keyword evidence="2" id="KW-1185">Reference proteome</keyword>
<gene>
    <name evidence="1" type="ORF">Pcinc_022440</name>
</gene>
<dbReference type="EMBL" id="JAWQEG010002367">
    <property type="protein sequence ID" value="KAK3872482.1"/>
    <property type="molecule type" value="Genomic_DNA"/>
</dbReference>
<evidence type="ECO:0000313" key="2">
    <source>
        <dbReference type="Proteomes" id="UP001286313"/>
    </source>
</evidence>
<dbReference type="AlphaFoldDB" id="A0AAE1KGR5"/>
<dbReference type="Proteomes" id="UP001286313">
    <property type="component" value="Unassembled WGS sequence"/>
</dbReference>
<organism evidence="1 2">
    <name type="scientific">Petrolisthes cinctipes</name>
    <name type="common">Flat porcelain crab</name>
    <dbReference type="NCBI Taxonomy" id="88211"/>
    <lineage>
        <taxon>Eukaryota</taxon>
        <taxon>Metazoa</taxon>
        <taxon>Ecdysozoa</taxon>
        <taxon>Arthropoda</taxon>
        <taxon>Crustacea</taxon>
        <taxon>Multicrustacea</taxon>
        <taxon>Malacostraca</taxon>
        <taxon>Eumalacostraca</taxon>
        <taxon>Eucarida</taxon>
        <taxon>Decapoda</taxon>
        <taxon>Pleocyemata</taxon>
        <taxon>Anomura</taxon>
        <taxon>Galatheoidea</taxon>
        <taxon>Porcellanidae</taxon>
        <taxon>Petrolisthes</taxon>
    </lineage>
</organism>
<evidence type="ECO:0000313" key="1">
    <source>
        <dbReference type="EMBL" id="KAK3872482.1"/>
    </source>
</evidence>
<protein>
    <submittedName>
        <fullName evidence="1">Uncharacterized protein</fullName>
    </submittedName>
</protein>
<proteinExistence type="predicted"/>
<name>A0AAE1KGR5_PETCI</name>
<reference evidence="1" key="1">
    <citation type="submission" date="2023-10" db="EMBL/GenBank/DDBJ databases">
        <title>Genome assemblies of two species of porcelain crab, Petrolisthes cinctipes and Petrolisthes manimaculis (Anomura: Porcellanidae).</title>
        <authorList>
            <person name="Angst P."/>
        </authorList>
    </citation>
    <scope>NUCLEOTIDE SEQUENCE</scope>
    <source>
        <strain evidence="1">PB745_01</strain>
        <tissue evidence="1">Gill</tissue>
    </source>
</reference>
<sequence length="108" mass="11752">MVSFVVMIGESGVVSLSSTFLTITHVQPLVHHSHSPSTTPNLPPPYPVLHHSFSPSTLSFTPPLPLSLHLILYSTTPPQHLYLYSAAPTLPNTSSFTPTLPLSLHLYL</sequence>
<accession>A0AAE1KGR5</accession>
<comment type="caution">
    <text evidence="1">The sequence shown here is derived from an EMBL/GenBank/DDBJ whole genome shotgun (WGS) entry which is preliminary data.</text>
</comment>